<dbReference type="RefSeq" id="WP_133543767.1">
    <property type="nucleotide sequence ID" value="NZ_SNYQ01000002.1"/>
</dbReference>
<feature type="transmembrane region" description="Helical" evidence="1">
    <location>
        <begin position="94"/>
        <end position="114"/>
    </location>
</feature>
<evidence type="ECO:0000313" key="4">
    <source>
        <dbReference type="Proteomes" id="UP000295657"/>
    </source>
</evidence>
<feature type="domain" description="Zinc-ribbon" evidence="2">
    <location>
        <begin position="2"/>
        <end position="24"/>
    </location>
</feature>
<organism evidence="3 4">
    <name type="scientific">Mesocricetibacter intestinalis</name>
    <dbReference type="NCBI Taxonomy" id="1521930"/>
    <lineage>
        <taxon>Bacteria</taxon>
        <taxon>Pseudomonadati</taxon>
        <taxon>Pseudomonadota</taxon>
        <taxon>Gammaproteobacteria</taxon>
        <taxon>Pasteurellales</taxon>
        <taxon>Pasteurellaceae</taxon>
        <taxon>Mesocricetibacter</taxon>
    </lineage>
</organism>
<feature type="transmembrane region" description="Helical" evidence="1">
    <location>
        <begin position="178"/>
        <end position="198"/>
    </location>
</feature>
<evidence type="ECO:0000313" key="3">
    <source>
        <dbReference type="EMBL" id="TDQ59053.1"/>
    </source>
</evidence>
<keyword evidence="1" id="KW-0472">Membrane</keyword>
<protein>
    <recommendedName>
        <fullName evidence="2">Zinc-ribbon domain-containing protein</fullName>
    </recommendedName>
</protein>
<keyword evidence="1" id="KW-1133">Transmembrane helix</keyword>
<reference evidence="3 4" key="1">
    <citation type="submission" date="2019-03" db="EMBL/GenBank/DDBJ databases">
        <title>Genomic Encyclopedia of Type Strains, Phase IV (KMG-IV): sequencing the most valuable type-strain genomes for metagenomic binning, comparative biology and taxonomic classification.</title>
        <authorList>
            <person name="Goeker M."/>
        </authorList>
    </citation>
    <scope>NUCLEOTIDE SEQUENCE [LARGE SCALE GENOMIC DNA]</scope>
    <source>
        <strain evidence="3 4">DSM 28403</strain>
    </source>
</reference>
<sequence length="431" mass="50609">MFCNQCGKKVEVNQQFCSNCGQALHQKLHQKKQEKTSYQAQDSSIDYFVINNVSIYHRILSFISESLLSLWFLVIYLIAVIFPFPYDIELKKTAIFLLLLGFIIFLLFKPIYYLFKKKPIWGSVLGFGLFDIYGQPISICKYCLRSFIKCVFLLPIIIFIYHVSMGIIYYEIEEQGLYFTYWLILNPISIPFIFAMILKFSNNEDWAPRLFYDKWLGIYVMRTEINNQKANWFTLTFIIIHIILAGVYVLFAELNLNNIHNKLSFNNYKPQVSVPTHKNRQIKENEVNSYQYPSEGNKGYVENYYTEDKYSDTYSNSQFEKLSKSFPDYSSEIETIKGFYYALSIADGELAASYVIPSKRRTAAFNPINISRFYSSLREPLVLEDISKLSYDQFTVRYHYRASKTQCNGEAILTLVNYNGYWLIQKIKANC</sequence>
<keyword evidence="4" id="KW-1185">Reference proteome</keyword>
<feature type="transmembrane region" description="Helical" evidence="1">
    <location>
        <begin position="59"/>
        <end position="82"/>
    </location>
</feature>
<dbReference type="EMBL" id="SNYQ01000002">
    <property type="protein sequence ID" value="TDQ59053.1"/>
    <property type="molecule type" value="Genomic_DNA"/>
</dbReference>
<dbReference type="Proteomes" id="UP000295657">
    <property type="component" value="Unassembled WGS sequence"/>
</dbReference>
<evidence type="ECO:0000259" key="2">
    <source>
        <dbReference type="Pfam" id="PF13240"/>
    </source>
</evidence>
<dbReference type="Pfam" id="PF13240">
    <property type="entry name" value="Zn_Ribbon_1"/>
    <property type="match status" value="1"/>
</dbReference>
<gene>
    <name evidence="3" type="ORF">EDC45_0845</name>
</gene>
<name>A0A4R6VBP1_9PAST</name>
<feature type="transmembrane region" description="Helical" evidence="1">
    <location>
        <begin position="230"/>
        <end position="251"/>
    </location>
</feature>
<proteinExistence type="predicted"/>
<feature type="transmembrane region" description="Helical" evidence="1">
    <location>
        <begin position="151"/>
        <end position="172"/>
    </location>
</feature>
<accession>A0A4R6VBP1</accession>
<evidence type="ECO:0000256" key="1">
    <source>
        <dbReference type="SAM" id="Phobius"/>
    </source>
</evidence>
<dbReference type="AlphaFoldDB" id="A0A4R6VBP1"/>
<dbReference type="InterPro" id="IPR026870">
    <property type="entry name" value="Zinc_ribbon_dom"/>
</dbReference>
<comment type="caution">
    <text evidence="3">The sequence shown here is derived from an EMBL/GenBank/DDBJ whole genome shotgun (WGS) entry which is preliminary data.</text>
</comment>
<keyword evidence="1" id="KW-0812">Transmembrane</keyword>
<dbReference type="OrthoDB" id="5691063at2"/>